<feature type="domain" description="PH" evidence="8">
    <location>
        <begin position="1085"/>
        <end position="1208"/>
    </location>
</feature>
<protein>
    <recommendedName>
        <fullName evidence="8">PH domain-containing protein</fullName>
    </recommendedName>
</protein>
<comment type="caution">
    <text evidence="9">The sequence shown here is derived from an EMBL/GenBank/DDBJ whole genome shotgun (WGS) entry which is preliminary data.</text>
</comment>
<keyword evidence="4 7" id="KW-1133">Transmembrane helix</keyword>
<evidence type="ECO:0000256" key="4">
    <source>
        <dbReference type="ARBA" id="ARBA00022989"/>
    </source>
</evidence>
<evidence type="ECO:0000313" key="10">
    <source>
        <dbReference type="Proteomes" id="UP001209570"/>
    </source>
</evidence>
<feature type="transmembrane region" description="Helical" evidence="7">
    <location>
        <begin position="125"/>
        <end position="144"/>
    </location>
</feature>
<name>A0AAD5LS45_PYTIN</name>
<keyword evidence="10" id="KW-1185">Reference proteome</keyword>
<feature type="transmembrane region" description="Helical" evidence="7">
    <location>
        <begin position="326"/>
        <end position="347"/>
    </location>
</feature>
<feature type="transmembrane region" description="Helical" evidence="7">
    <location>
        <begin position="12"/>
        <end position="32"/>
    </location>
</feature>
<dbReference type="Pfam" id="PF08588">
    <property type="entry name" value="Duc1"/>
    <property type="match status" value="1"/>
</dbReference>
<accession>A0AAD5LS45</accession>
<feature type="transmembrane region" description="Helical" evidence="7">
    <location>
        <begin position="151"/>
        <end position="168"/>
    </location>
</feature>
<dbReference type="InterPro" id="IPR011993">
    <property type="entry name" value="PH-like_dom_sf"/>
</dbReference>
<dbReference type="Gene3D" id="1.20.1740.10">
    <property type="entry name" value="Amino acid/polyamine transporter I"/>
    <property type="match status" value="1"/>
</dbReference>
<dbReference type="EMBL" id="JAKCXM010000019">
    <property type="protein sequence ID" value="KAJ0407637.1"/>
    <property type="molecule type" value="Genomic_DNA"/>
</dbReference>
<dbReference type="InterPro" id="IPR001849">
    <property type="entry name" value="PH_domain"/>
</dbReference>
<feature type="transmembrane region" description="Helical" evidence="7">
    <location>
        <begin position="227"/>
        <end position="248"/>
    </location>
</feature>
<comment type="subcellular location">
    <subcellularLocation>
        <location evidence="1">Cell membrane</location>
        <topology evidence="1">Multi-pass membrane protein</topology>
    </subcellularLocation>
</comment>
<feature type="region of interest" description="Disordered" evidence="6">
    <location>
        <begin position="875"/>
        <end position="922"/>
    </location>
</feature>
<dbReference type="Pfam" id="PF13520">
    <property type="entry name" value="AA_permease_2"/>
    <property type="match status" value="1"/>
</dbReference>
<keyword evidence="3 7" id="KW-0812">Transmembrane</keyword>
<feature type="transmembrane region" description="Helical" evidence="7">
    <location>
        <begin position="392"/>
        <end position="414"/>
    </location>
</feature>
<dbReference type="InterPro" id="IPR013897">
    <property type="entry name" value="Duc1"/>
</dbReference>
<feature type="region of interest" description="Disordered" evidence="6">
    <location>
        <begin position="1556"/>
        <end position="1611"/>
    </location>
</feature>
<dbReference type="InterPro" id="IPR002293">
    <property type="entry name" value="AA/rel_permease1"/>
</dbReference>
<feature type="transmembrane region" description="Helical" evidence="7">
    <location>
        <begin position="38"/>
        <end position="57"/>
    </location>
</feature>
<organism evidence="9 10">
    <name type="scientific">Pythium insidiosum</name>
    <name type="common">Pythiosis disease agent</name>
    <dbReference type="NCBI Taxonomy" id="114742"/>
    <lineage>
        <taxon>Eukaryota</taxon>
        <taxon>Sar</taxon>
        <taxon>Stramenopiles</taxon>
        <taxon>Oomycota</taxon>
        <taxon>Peronosporomycetes</taxon>
        <taxon>Pythiales</taxon>
        <taxon>Pythiaceae</taxon>
        <taxon>Pythium</taxon>
    </lineage>
</organism>
<feature type="transmembrane region" description="Helical" evidence="7">
    <location>
        <begin position="434"/>
        <end position="453"/>
    </location>
</feature>
<evidence type="ECO:0000313" key="9">
    <source>
        <dbReference type="EMBL" id="KAJ0407637.1"/>
    </source>
</evidence>
<dbReference type="PANTHER" id="PTHR42770">
    <property type="entry name" value="AMINO ACID TRANSPORTER-RELATED"/>
    <property type="match status" value="1"/>
</dbReference>
<proteinExistence type="predicted"/>
<dbReference type="Gene3D" id="2.30.29.30">
    <property type="entry name" value="Pleckstrin-homology domain (PH domain)/Phosphotyrosine-binding domain (PTB)"/>
    <property type="match status" value="1"/>
</dbReference>
<dbReference type="Proteomes" id="UP001209570">
    <property type="component" value="Unassembled WGS sequence"/>
</dbReference>
<evidence type="ECO:0000256" key="1">
    <source>
        <dbReference type="ARBA" id="ARBA00004651"/>
    </source>
</evidence>
<keyword evidence="5 7" id="KW-0472">Membrane</keyword>
<dbReference type="GO" id="GO:0005886">
    <property type="term" value="C:plasma membrane"/>
    <property type="evidence" value="ECO:0007669"/>
    <property type="project" value="UniProtKB-SubCell"/>
</dbReference>
<evidence type="ECO:0000256" key="3">
    <source>
        <dbReference type="ARBA" id="ARBA00022692"/>
    </source>
</evidence>
<keyword evidence="2" id="KW-1003">Cell membrane</keyword>
<feature type="transmembrane region" description="Helical" evidence="7">
    <location>
        <begin position="87"/>
        <end position="113"/>
    </location>
</feature>
<evidence type="ECO:0000259" key="8">
    <source>
        <dbReference type="SMART" id="SM00233"/>
    </source>
</evidence>
<dbReference type="GO" id="GO:0022857">
    <property type="term" value="F:transmembrane transporter activity"/>
    <property type="evidence" value="ECO:0007669"/>
    <property type="project" value="InterPro"/>
</dbReference>
<evidence type="ECO:0000256" key="2">
    <source>
        <dbReference type="ARBA" id="ARBA00022475"/>
    </source>
</evidence>
<feature type="compositionally biased region" description="Basic and acidic residues" evidence="6">
    <location>
        <begin position="1575"/>
        <end position="1588"/>
    </location>
</feature>
<gene>
    <name evidence="9" type="ORF">P43SY_010178</name>
</gene>
<feature type="transmembrane region" description="Helical" evidence="7">
    <location>
        <begin position="188"/>
        <end position="206"/>
    </location>
</feature>
<sequence>MSQEGDTHRYARVPHLWALGVGAVISGDFFGWQAALTAGFNGVLIILSVVTVLYVLLSFSIAELSTTVPAGGGPYVFALHGIGRTSAFFAGIAESLKVITTCAVIAVGIGSYLTQLLGTSESLNPLWWTIFYVLFAVLNVMGVVLSFRIQLVATVLSVILLLVFYVGAATQISYDKWVADIDWKYNDGWDGILRGFSFSLWFYLGIEELPLAVEETIDPAVNMPRGLLSSIASLVVISFSTVIFNSMISPGAKEISMNASPLLEGYKSVFGDNKVTAGFTWLLIVGLIASFHSFIFCMGKLLFAIARDGYMPRVLTKILPGRDTPFVSLLAGCVIGLAVAIVLHFAIGDARLGSVLINLALVGALISYTFQLVAFILLRIREPNRARPYRSPFGIAGAVVAIAISWFVLFTIVYTGAKDKDFRATMTAARSSSPLPLVVSSVVVVLLALELLADPDDTLQWRFWIVTLVFPSRQITWIKVAGVTLGVVLSVCYVVGSRAQLATAEQLMIHSATALVSPLRRSETAKTTTAAAASPTRTASPASFASRCQSLLRPQHLAAAFEQGPRLSGQTEDTGDDAEIPQLQIIDESRSVAQLSAEGCCSRRQQVNAQCPFGFESEFFQGRGLVLVRDQSQPASAPSRWSSLFAGKRRTLWVQLQGRFTRVPPSPSTLYLATELPRPDGFQVAFLTRQVVALLITLVKKFVPSAHVAFGDHRSQDALASELPHAAFPLFQTVDELVVTPDDDTRVPSLGRESFGETSEQRRIRMSTSVGHEPAIRLDATYTFQFHTMYADLAQWKIVNVPGMPEMDLKRFCGPLPIRLAAYYVTRPPGTPAVAACGPHRRRDKAYVFCFAMQHASSESGSERRSLPAMDEQATVLSPTVFSPRRPRLPPTGPPSKPAMADDSGASQPRIRASSSVRSMSPLERARDLANWQFSLPLWVERVDPAAGNRKVAYLFVVQRRQAPTSRPRVVVRSAATVKSALFMLDADAPSSQVDGSTLATQFKRLTVESREFLYETIARETQQVAETLTALAARPTAAADSIVQQQQTMLYNCLMSEAQLPGVRSFHEIGVQLTAARRDALDIVLESGSYRLLDRRMLRQEWTMLTTSELQCYRSYTVQPSVSISIAHVLHAEPVDDVPFLPVWSRASSSSNATEQRQEEDDETGQHKQQWFGIEVHTLTRVLTFFVASAEIRTQWLSSLRQLRALKATRRAPLPPPLALDSLGNSLVTLNHRSCLETWRVRETTVAEDGSARLEAALRRGLALFGRPRDELSGAEVLAFLDAVEALNRLELGRWPPMPSVDEVPTAQQQLAPASLEEDDPDRDLQRMAFALNAYHVLVIYAWLVYGDVATHAQWRKLRAALCLAFGDAARPERLVRISLADLEHGLLRCQPGPGEPPGDPARWPSALIMRHRDFRASLALELNTRRWAASHPLARVFIAPTAQDDGERAQQRSGLEKTLNDACAQFLSQELVIDDSRRVIWLPRVCEWNAEDYRPQGAVATGSRAFYCLQRLLPLLHVEQHARVQHLLLGADKECRIKFGKFWTQESANKSGTVWARPVRAPRDDSAATAASPDERPSTQEDKEAEPGPNAVPRSRSRLGLDRLQSLFQ</sequence>
<dbReference type="PANTHER" id="PTHR42770:SF7">
    <property type="entry name" value="MEMBRANE PROTEIN"/>
    <property type="match status" value="1"/>
</dbReference>
<evidence type="ECO:0000256" key="7">
    <source>
        <dbReference type="SAM" id="Phobius"/>
    </source>
</evidence>
<reference evidence="9" key="1">
    <citation type="submission" date="2021-12" db="EMBL/GenBank/DDBJ databases">
        <title>Prjna785345.</title>
        <authorList>
            <person name="Rujirawat T."/>
            <person name="Krajaejun T."/>
        </authorList>
    </citation>
    <scope>NUCLEOTIDE SEQUENCE</scope>
    <source>
        <strain evidence="9">Pi057C3</strain>
    </source>
</reference>
<evidence type="ECO:0000256" key="5">
    <source>
        <dbReference type="ARBA" id="ARBA00023136"/>
    </source>
</evidence>
<feature type="transmembrane region" description="Helical" evidence="7">
    <location>
        <begin position="279"/>
        <end position="305"/>
    </location>
</feature>
<feature type="transmembrane region" description="Helical" evidence="7">
    <location>
        <begin position="474"/>
        <end position="496"/>
    </location>
</feature>
<dbReference type="InterPro" id="IPR050367">
    <property type="entry name" value="APC_superfamily"/>
</dbReference>
<feature type="transmembrane region" description="Helical" evidence="7">
    <location>
        <begin position="359"/>
        <end position="380"/>
    </location>
</feature>
<dbReference type="SMART" id="SM00233">
    <property type="entry name" value="PH"/>
    <property type="match status" value="1"/>
</dbReference>
<evidence type="ECO:0000256" key="6">
    <source>
        <dbReference type="SAM" id="MobiDB-lite"/>
    </source>
</evidence>